<proteinExistence type="predicted"/>
<dbReference type="PANTHER" id="PTHR45641:SF1">
    <property type="entry name" value="AAA+ ATPASE DOMAIN-CONTAINING PROTEIN"/>
    <property type="match status" value="1"/>
</dbReference>
<reference evidence="3" key="1">
    <citation type="journal article" date="2020" name="Stud. Mycol.">
        <title>101 Dothideomycetes genomes: a test case for predicting lifestyles and emergence of pathogens.</title>
        <authorList>
            <person name="Haridas S."/>
            <person name="Albert R."/>
            <person name="Binder M."/>
            <person name="Bloem J."/>
            <person name="Labutti K."/>
            <person name="Salamov A."/>
            <person name="Andreopoulos B."/>
            <person name="Baker S."/>
            <person name="Barry K."/>
            <person name="Bills G."/>
            <person name="Bluhm B."/>
            <person name="Cannon C."/>
            <person name="Castanera R."/>
            <person name="Culley D."/>
            <person name="Daum C."/>
            <person name="Ezra D."/>
            <person name="Gonzalez J."/>
            <person name="Henrissat B."/>
            <person name="Kuo A."/>
            <person name="Liang C."/>
            <person name="Lipzen A."/>
            <person name="Lutzoni F."/>
            <person name="Magnuson J."/>
            <person name="Mondo S."/>
            <person name="Nolan M."/>
            <person name="Ohm R."/>
            <person name="Pangilinan J."/>
            <person name="Park H.-J."/>
            <person name="Ramirez L."/>
            <person name="Alfaro M."/>
            <person name="Sun H."/>
            <person name="Tritt A."/>
            <person name="Yoshinaga Y."/>
            <person name="Zwiers L.-H."/>
            <person name="Turgeon B."/>
            <person name="Goodwin S."/>
            <person name="Spatafora J."/>
            <person name="Crous P."/>
            <person name="Grigoriev I."/>
        </authorList>
    </citation>
    <scope>NUCLEOTIDE SEQUENCE</scope>
    <source>
        <strain evidence="3">CBS 122368</strain>
    </source>
</reference>
<protein>
    <recommendedName>
        <fullName evidence="5">TPR-like protein</fullName>
    </recommendedName>
</protein>
<gene>
    <name evidence="3" type="ORF">BU26DRAFT_606169</name>
</gene>
<dbReference type="GeneID" id="54588970"/>
<dbReference type="Proteomes" id="UP000800094">
    <property type="component" value="Unassembled WGS sequence"/>
</dbReference>
<keyword evidence="2" id="KW-0802">TPR repeat</keyword>
<dbReference type="OrthoDB" id="6161812at2759"/>
<evidence type="ECO:0000256" key="1">
    <source>
        <dbReference type="ARBA" id="ARBA00022737"/>
    </source>
</evidence>
<keyword evidence="1" id="KW-0677">Repeat</keyword>
<evidence type="ECO:0000313" key="3">
    <source>
        <dbReference type="EMBL" id="KAF2247149.1"/>
    </source>
</evidence>
<evidence type="ECO:0000256" key="2">
    <source>
        <dbReference type="ARBA" id="ARBA00022803"/>
    </source>
</evidence>
<dbReference type="AlphaFoldDB" id="A0A6A6IA79"/>
<dbReference type="PANTHER" id="PTHR45641">
    <property type="entry name" value="TETRATRICOPEPTIDE REPEAT PROTEIN (AFU_ORTHOLOGUE AFUA_6G03870)"/>
    <property type="match status" value="1"/>
</dbReference>
<name>A0A6A6IA79_9PLEO</name>
<evidence type="ECO:0008006" key="5">
    <source>
        <dbReference type="Google" id="ProtNLM"/>
    </source>
</evidence>
<dbReference type="EMBL" id="ML987197">
    <property type="protein sequence ID" value="KAF2247149.1"/>
    <property type="molecule type" value="Genomic_DNA"/>
</dbReference>
<dbReference type="RefSeq" id="XP_033682153.1">
    <property type="nucleotide sequence ID" value="XM_033835640.1"/>
</dbReference>
<sequence length="329" mass="37832">MEATLLYAERLADIGGIDLYDRGKIREAYSLSKKALEVLDKQGALPATPLRSDALTIIGLCTDVMNIDKRKEGLDVRRKCLKIRETCLGQIPPATVTLEDKIRLCNSYTDLVCSLQHLYDFEEVERNCETCLSQYTRWGSEDELPYEYAKYYNHMAYVHLFRNEGDKAVEFAKKGYELANILFQHGDVENAIKEHKEMLRTRKTECGKENIRTLETRPNLGIISFFAGDLDYAEKQINKTLAMKNRPFWPTHNTTRAKYYLSQILRKRNPDSRRGIELENEAKASLKDLLAFEGTGKADAYAGDLAILFDYIVPWECRLVTPRMVARGY</sequence>
<organism evidence="3 4">
    <name type="scientific">Trematosphaeria pertusa</name>
    <dbReference type="NCBI Taxonomy" id="390896"/>
    <lineage>
        <taxon>Eukaryota</taxon>
        <taxon>Fungi</taxon>
        <taxon>Dikarya</taxon>
        <taxon>Ascomycota</taxon>
        <taxon>Pezizomycotina</taxon>
        <taxon>Dothideomycetes</taxon>
        <taxon>Pleosporomycetidae</taxon>
        <taxon>Pleosporales</taxon>
        <taxon>Massarineae</taxon>
        <taxon>Trematosphaeriaceae</taxon>
        <taxon>Trematosphaeria</taxon>
    </lineage>
</organism>
<dbReference type="SUPFAM" id="SSF48452">
    <property type="entry name" value="TPR-like"/>
    <property type="match status" value="2"/>
</dbReference>
<dbReference type="Gene3D" id="1.25.40.10">
    <property type="entry name" value="Tetratricopeptide repeat domain"/>
    <property type="match status" value="2"/>
</dbReference>
<keyword evidence="4" id="KW-1185">Reference proteome</keyword>
<dbReference type="InterPro" id="IPR011990">
    <property type="entry name" value="TPR-like_helical_dom_sf"/>
</dbReference>
<accession>A0A6A6IA79</accession>
<evidence type="ECO:0000313" key="4">
    <source>
        <dbReference type="Proteomes" id="UP000800094"/>
    </source>
</evidence>